<dbReference type="AlphaFoldDB" id="A0AAE9YQY2"/>
<evidence type="ECO:0000256" key="4">
    <source>
        <dbReference type="ARBA" id="ARBA00023157"/>
    </source>
</evidence>
<dbReference type="CDD" id="cd03010">
    <property type="entry name" value="TlpA_like_DsbE"/>
    <property type="match status" value="1"/>
</dbReference>
<dbReference type="KEGG" id="tact:SG35_026005"/>
<gene>
    <name evidence="7" type="ORF">SG35_026005</name>
</gene>
<evidence type="ECO:0000256" key="2">
    <source>
        <dbReference type="ARBA" id="ARBA00007758"/>
    </source>
</evidence>
<dbReference type="InterPro" id="IPR036249">
    <property type="entry name" value="Thioredoxin-like_sf"/>
</dbReference>
<evidence type="ECO:0000256" key="3">
    <source>
        <dbReference type="ARBA" id="ARBA00022748"/>
    </source>
</evidence>
<evidence type="ECO:0000256" key="1">
    <source>
        <dbReference type="ARBA" id="ARBA00004383"/>
    </source>
</evidence>
<reference evidence="7 8" key="1">
    <citation type="journal article" date="2015" name="Genome Announc.">
        <title>Draft Genome Sequences of Marine Isolates of Thalassomonas viridans and Thalassomonas actiniarum.</title>
        <authorList>
            <person name="Olonade I."/>
            <person name="van Zyl L.J."/>
            <person name="Trindade M."/>
        </authorList>
    </citation>
    <scope>NUCLEOTIDE SEQUENCE [LARGE SCALE GENOMIC DNA]</scope>
    <source>
        <strain evidence="7 8">A5K-106</strain>
    </source>
</reference>
<keyword evidence="5" id="KW-0676">Redox-active center</keyword>
<dbReference type="PANTHER" id="PTHR42852">
    <property type="entry name" value="THIOL:DISULFIDE INTERCHANGE PROTEIN DSBE"/>
    <property type="match status" value="1"/>
</dbReference>
<organism evidence="7 8">
    <name type="scientific">Thalassomonas actiniarum</name>
    <dbReference type="NCBI Taxonomy" id="485447"/>
    <lineage>
        <taxon>Bacteria</taxon>
        <taxon>Pseudomonadati</taxon>
        <taxon>Pseudomonadota</taxon>
        <taxon>Gammaproteobacteria</taxon>
        <taxon>Alteromonadales</taxon>
        <taxon>Colwelliaceae</taxon>
        <taxon>Thalassomonas</taxon>
    </lineage>
</organism>
<keyword evidence="3" id="KW-0201">Cytochrome c-type biogenesis</keyword>
<dbReference type="InterPro" id="IPR017937">
    <property type="entry name" value="Thioredoxin_CS"/>
</dbReference>
<evidence type="ECO:0000256" key="5">
    <source>
        <dbReference type="ARBA" id="ARBA00023284"/>
    </source>
</evidence>
<comment type="similarity">
    <text evidence="2">Belongs to the thioredoxin family. DsbE subfamily.</text>
</comment>
<dbReference type="PROSITE" id="PS51352">
    <property type="entry name" value="THIOREDOXIN_2"/>
    <property type="match status" value="1"/>
</dbReference>
<dbReference type="GO" id="GO:0017004">
    <property type="term" value="P:cytochrome complex assembly"/>
    <property type="evidence" value="ECO:0007669"/>
    <property type="project" value="UniProtKB-KW"/>
</dbReference>
<dbReference type="RefSeq" id="WP_044836187.1">
    <property type="nucleotide sequence ID" value="NZ_CP059735.1"/>
</dbReference>
<proteinExistence type="inferred from homology"/>
<dbReference type="GO" id="GO:0030288">
    <property type="term" value="C:outer membrane-bounded periplasmic space"/>
    <property type="evidence" value="ECO:0007669"/>
    <property type="project" value="InterPro"/>
</dbReference>
<keyword evidence="4" id="KW-1015">Disulfide bond</keyword>
<evidence type="ECO:0000259" key="6">
    <source>
        <dbReference type="PROSITE" id="PS51352"/>
    </source>
</evidence>
<dbReference type="Gene3D" id="3.40.30.10">
    <property type="entry name" value="Glutaredoxin"/>
    <property type="match status" value="1"/>
</dbReference>
<reference evidence="7 8" key="2">
    <citation type="journal article" date="2022" name="Mar. Drugs">
        <title>Bioassay-Guided Fractionation Leads to the Detection of Cholic Acid Generated by the Rare Thalassomonas sp.</title>
        <authorList>
            <person name="Pheiffer F."/>
            <person name="Schneider Y.K."/>
            <person name="Hansen E.H."/>
            <person name="Andersen J.H."/>
            <person name="Isaksson J."/>
            <person name="Busche T."/>
            <person name="R C."/>
            <person name="Kalinowski J."/>
            <person name="Zyl L.V."/>
            <person name="Trindade M."/>
        </authorList>
    </citation>
    <scope>NUCLEOTIDE SEQUENCE [LARGE SCALE GENOMIC DNA]</scope>
    <source>
        <strain evidence="7 8">A5K-106</strain>
    </source>
</reference>
<evidence type="ECO:0000313" key="7">
    <source>
        <dbReference type="EMBL" id="WDD98658.1"/>
    </source>
</evidence>
<dbReference type="NCBIfam" id="TIGR00385">
    <property type="entry name" value="dsbE"/>
    <property type="match status" value="1"/>
</dbReference>
<sequence>MNKLIRLLPLIVCLALGGVLYQGLFLNPQELPSALVGKKLPDFELSTLKNAGETVNAGDLKGKVKLLNVWATWCPSCRYEHPYLLEIAKSDRVAVFGLNYKDERGPANQWLQQLGDPYVFSIFDQQGTLGLDLGVYGAPETFVIDGDGVIRKRFAGVIDARVWQSEFLPLIEQIEAEQQGS</sequence>
<dbReference type="PROSITE" id="PS00194">
    <property type="entry name" value="THIOREDOXIN_1"/>
    <property type="match status" value="1"/>
</dbReference>
<dbReference type="InterPro" id="IPR013740">
    <property type="entry name" value="Redoxin"/>
</dbReference>
<comment type="subcellular location">
    <subcellularLocation>
        <location evidence="1">Cell inner membrane</location>
        <topology evidence="1">Single-pass membrane protein</topology>
        <orientation evidence="1">Periplasmic side</orientation>
    </subcellularLocation>
</comment>
<dbReference type="Pfam" id="PF08534">
    <property type="entry name" value="Redoxin"/>
    <property type="match status" value="1"/>
</dbReference>
<dbReference type="GO" id="GO:0005886">
    <property type="term" value="C:plasma membrane"/>
    <property type="evidence" value="ECO:0007669"/>
    <property type="project" value="UniProtKB-SubCell"/>
</dbReference>
<evidence type="ECO:0000313" key="8">
    <source>
        <dbReference type="Proteomes" id="UP000032568"/>
    </source>
</evidence>
<accession>A0AAE9YQY2</accession>
<keyword evidence="8" id="KW-1185">Reference proteome</keyword>
<dbReference type="EMBL" id="CP059735">
    <property type="protein sequence ID" value="WDD98658.1"/>
    <property type="molecule type" value="Genomic_DNA"/>
</dbReference>
<dbReference type="InterPro" id="IPR013766">
    <property type="entry name" value="Thioredoxin_domain"/>
</dbReference>
<name>A0AAE9YQY2_9GAMM</name>
<dbReference type="PANTHER" id="PTHR42852:SF6">
    <property type="entry name" value="THIOL:DISULFIDE INTERCHANGE PROTEIN DSBE"/>
    <property type="match status" value="1"/>
</dbReference>
<dbReference type="Proteomes" id="UP000032568">
    <property type="component" value="Chromosome"/>
</dbReference>
<dbReference type="InterPro" id="IPR050553">
    <property type="entry name" value="Thioredoxin_ResA/DsbE_sf"/>
</dbReference>
<feature type="domain" description="Thioredoxin" evidence="6">
    <location>
        <begin position="34"/>
        <end position="176"/>
    </location>
</feature>
<dbReference type="GO" id="GO:0015036">
    <property type="term" value="F:disulfide oxidoreductase activity"/>
    <property type="evidence" value="ECO:0007669"/>
    <property type="project" value="InterPro"/>
</dbReference>
<dbReference type="InterPro" id="IPR004799">
    <property type="entry name" value="Periplasmic_diS_OxRdtase_DsbE"/>
</dbReference>
<protein>
    <submittedName>
        <fullName evidence="7">DsbE family thiol:disulfide interchange protein</fullName>
    </submittedName>
</protein>
<dbReference type="SUPFAM" id="SSF52833">
    <property type="entry name" value="Thioredoxin-like"/>
    <property type="match status" value="1"/>
</dbReference>